<organism evidence="5 6">
    <name type="scientific">Roseomonas gilardii</name>
    <dbReference type="NCBI Taxonomy" id="257708"/>
    <lineage>
        <taxon>Bacteria</taxon>
        <taxon>Pseudomonadati</taxon>
        <taxon>Pseudomonadota</taxon>
        <taxon>Alphaproteobacteria</taxon>
        <taxon>Acetobacterales</taxon>
        <taxon>Roseomonadaceae</taxon>
        <taxon>Roseomonas</taxon>
    </lineage>
</organism>
<evidence type="ECO:0000256" key="2">
    <source>
        <dbReference type="ARBA" id="ARBA00023125"/>
    </source>
</evidence>
<feature type="domain" description="HTH lacI-type" evidence="4">
    <location>
        <begin position="15"/>
        <end position="70"/>
    </location>
</feature>
<dbReference type="CDD" id="cd06267">
    <property type="entry name" value="PBP1_LacI_sugar_binding-like"/>
    <property type="match status" value="1"/>
</dbReference>
<dbReference type="Pfam" id="PF00356">
    <property type="entry name" value="LacI"/>
    <property type="match status" value="1"/>
</dbReference>
<gene>
    <name evidence="5" type="ORF">RGI145_20280</name>
</gene>
<dbReference type="SUPFAM" id="SSF47413">
    <property type="entry name" value="lambda repressor-like DNA-binding domains"/>
    <property type="match status" value="1"/>
</dbReference>
<proteinExistence type="predicted"/>
<dbReference type="InterPro" id="IPR046335">
    <property type="entry name" value="LacI/GalR-like_sensor"/>
</dbReference>
<evidence type="ECO:0000313" key="5">
    <source>
        <dbReference type="EMBL" id="APT59669.1"/>
    </source>
</evidence>
<dbReference type="InterPro" id="IPR028082">
    <property type="entry name" value="Peripla_BP_I"/>
</dbReference>
<dbReference type="STRING" id="257708.RGI145_20280"/>
<dbReference type="PANTHER" id="PTHR30146:SF109">
    <property type="entry name" value="HTH-TYPE TRANSCRIPTIONAL REGULATOR GALS"/>
    <property type="match status" value="1"/>
</dbReference>
<dbReference type="AlphaFoldDB" id="A0A1L7ALQ7"/>
<keyword evidence="1" id="KW-0805">Transcription regulation</keyword>
<dbReference type="SMART" id="SM00354">
    <property type="entry name" value="HTH_LACI"/>
    <property type="match status" value="1"/>
</dbReference>
<dbReference type="Pfam" id="PF13377">
    <property type="entry name" value="Peripla_BP_3"/>
    <property type="match status" value="1"/>
</dbReference>
<name>A0A1L7ALQ7_9PROT</name>
<dbReference type="SUPFAM" id="SSF53822">
    <property type="entry name" value="Periplasmic binding protein-like I"/>
    <property type="match status" value="1"/>
</dbReference>
<dbReference type="InterPro" id="IPR000843">
    <property type="entry name" value="HTH_LacI"/>
</dbReference>
<dbReference type="RefSeq" id="WP_075800378.1">
    <property type="nucleotide sequence ID" value="NZ_CP015584.1"/>
</dbReference>
<dbReference type="Gene3D" id="3.40.50.2300">
    <property type="match status" value="2"/>
</dbReference>
<keyword evidence="3" id="KW-0804">Transcription</keyword>
<protein>
    <submittedName>
        <fullName evidence="5">LacI family transcriptional regulator</fullName>
    </submittedName>
</protein>
<evidence type="ECO:0000256" key="1">
    <source>
        <dbReference type="ARBA" id="ARBA00023015"/>
    </source>
</evidence>
<dbReference type="EMBL" id="CP015584">
    <property type="protein sequence ID" value="APT59669.1"/>
    <property type="molecule type" value="Genomic_DNA"/>
</dbReference>
<dbReference type="GO" id="GO:0000976">
    <property type="term" value="F:transcription cis-regulatory region binding"/>
    <property type="evidence" value="ECO:0007669"/>
    <property type="project" value="TreeGrafter"/>
</dbReference>
<dbReference type="CDD" id="cd01392">
    <property type="entry name" value="HTH_LacI"/>
    <property type="match status" value="1"/>
</dbReference>
<dbReference type="GO" id="GO:0003700">
    <property type="term" value="F:DNA-binding transcription factor activity"/>
    <property type="evidence" value="ECO:0007669"/>
    <property type="project" value="TreeGrafter"/>
</dbReference>
<accession>A0A1L7ALQ7</accession>
<dbReference type="PANTHER" id="PTHR30146">
    <property type="entry name" value="LACI-RELATED TRANSCRIPTIONAL REPRESSOR"/>
    <property type="match status" value="1"/>
</dbReference>
<evidence type="ECO:0000256" key="3">
    <source>
        <dbReference type="ARBA" id="ARBA00023163"/>
    </source>
</evidence>
<dbReference type="KEGG" id="rgi:RGI145_20280"/>
<dbReference type="eggNOG" id="COG1609">
    <property type="taxonomic scope" value="Bacteria"/>
</dbReference>
<sequence length="338" mass="36104">MNDRDGGPPSDNRPVSLATVAAAAGVSISTVSRIVNGETRRASAETVQRVREAVEATGYRPNSVGRTLRSGESRLVAMLVANLDNPAMATVAASTEAALRAAGYIMILCDTHDRAELQDEYLAAMRAQVVQGYILVVARPSPGLAEVVARRTPMVFVGRRNPCGGGAFVGIDNFQAGSLVAEHLWNAGIRAPGILSPLEGSPATRERAEGFRARYASFGLDPAAIPEWQAPGLAHVEVGYHAARAIGLRAAWPEGLLCVSDQVAYGAFRAAREAQLRVPQDCRLVGIDGSSLNPWLAPWLESVRVPYERFGTVILDQLQRIWSGAEPAERLLPHGPVT</sequence>
<evidence type="ECO:0000313" key="6">
    <source>
        <dbReference type="Proteomes" id="UP000185494"/>
    </source>
</evidence>
<dbReference type="PROSITE" id="PS50932">
    <property type="entry name" value="HTH_LACI_2"/>
    <property type="match status" value="1"/>
</dbReference>
<reference evidence="5 6" key="1">
    <citation type="submission" date="2016-05" db="EMBL/GenBank/DDBJ databases">
        <title>Complete Genome and Methylome Analysis of Psychrotrophic Bacterial Isolates from Antarctic Lake Untersee.</title>
        <authorList>
            <person name="Fomenkov A."/>
            <person name="Akimov V.N."/>
            <person name="Vasilyeva L.V."/>
            <person name="Andersen D."/>
            <person name="Vincze T."/>
            <person name="Roberts R.J."/>
        </authorList>
    </citation>
    <scope>NUCLEOTIDE SEQUENCE [LARGE SCALE GENOMIC DNA]</scope>
    <source>
        <strain evidence="5 6">U14-5</strain>
    </source>
</reference>
<dbReference type="InterPro" id="IPR010982">
    <property type="entry name" value="Lambda_DNA-bd_dom_sf"/>
</dbReference>
<evidence type="ECO:0000259" key="4">
    <source>
        <dbReference type="PROSITE" id="PS50932"/>
    </source>
</evidence>
<keyword evidence="2" id="KW-0238">DNA-binding</keyword>
<dbReference type="Gene3D" id="1.10.260.40">
    <property type="entry name" value="lambda repressor-like DNA-binding domains"/>
    <property type="match status" value="1"/>
</dbReference>
<dbReference type="Proteomes" id="UP000185494">
    <property type="component" value="Chromosome 2"/>
</dbReference>